<protein>
    <submittedName>
        <fullName evidence="2">GM22344</fullName>
    </submittedName>
</protein>
<accession>B4IAK1</accession>
<dbReference type="EMBL" id="CH480826">
    <property type="protein sequence ID" value="EDW44314.1"/>
    <property type="molecule type" value="Genomic_DNA"/>
</dbReference>
<evidence type="ECO:0000259" key="1">
    <source>
        <dbReference type="SMART" id="SM01349"/>
    </source>
</evidence>
<dbReference type="GO" id="GO:0000226">
    <property type="term" value="P:microtubule cytoskeleton organization"/>
    <property type="evidence" value="ECO:0007669"/>
    <property type="project" value="UniProtKB-ARBA"/>
</dbReference>
<dbReference type="InterPro" id="IPR011989">
    <property type="entry name" value="ARM-like"/>
</dbReference>
<evidence type="ECO:0000313" key="3">
    <source>
        <dbReference type="Proteomes" id="UP000001292"/>
    </source>
</evidence>
<dbReference type="Gene3D" id="1.25.10.10">
    <property type="entry name" value="Leucine-rich Repeat Variant"/>
    <property type="match status" value="1"/>
</dbReference>
<reference evidence="2 3" key="1">
    <citation type="journal article" date="2007" name="Nature">
        <title>Evolution of genes and genomes on the Drosophila phylogeny.</title>
        <authorList>
            <consortium name="Drosophila 12 Genomes Consortium"/>
            <person name="Clark A.G."/>
            <person name="Eisen M.B."/>
            <person name="Smith D.R."/>
            <person name="Bergman C.M."/>
            <person name="Oliver B."/>
            <person name="Markow T.A."/>
            <person name="Kaufman T.C."/>
            <person name="Kellis M."/>
            <person name="Gelbart W."/>
            <person name="Iyer V.N."/>
            <person name="Pollard D.A."/>
            <person name="Sackton T.B."/>
            <person name="Larracuente A.M."/>
            <person name="Singh N.D."/>
            <person name="Abad J.P."/>
            <person name="Abt D.N."/>
            <person name="Adryan B."/>
            <person name="Aguade M."/>
            <person name="Akashi H."/>
            <person name="Anderson W.W."/>
            <person name="Aquadro C.F."/>
            <person name="Ardell D.H."/>
            <person name="Arguello R."/>
            <person name="Artieri C.G."/>
            <person name="Barbash D.A."/>
            <person name="Barker D."/>
            <person name="Barsanti P."/>
            <person name="Batterham P."/>
            <person name="Batzoglou S."/>
            <person name="Begun D."/>
            <person name="Bhutkar A."/>
            <person name="Blanco E."/>
            <person name="Bosak S.A."/>
            <person name="Bradley R.K."/>
            <person name="Brand A.D."/>
            <person name="Brent M.R."/>
            <person name="Brooks A.N."/>
            <person name="Brown R.H."/>
            <person name="Butlin R.K."/>
            <person name="Caggese C."/>
            <person name="Calvi B.R."/>
            <person name="Bernardo de Carvalho A."/>
            <person name="Caspi A."/>
            <person name="Castrezana S."/>
            <person name="Celniker S.E."/>
            <person name="Chang J.L."/>
            <person name="Chapple C."/>
            <person name="Chatterji S."/>
            <person name="Chinwalla A."/>
            <person name="Civetta A."/>
            <person name="Clifton S.W."/>
            <person name="Comeron J.M."/>
            <person name="Costello J.C."/>
            <person name="Coyne J.A."/>
            <person name="Daub J."/>
            <person name="David R.G."/>
            <person name="Delcher A.L."/>
            <person name="Delehaunty K."/>
            <person name="Do C.B."/>
            <person name="Ebling H."/>
            <person name="Edwards K."/>
            <person name="Eickbush T."/>
            <person name="Evans J.D."/>
            <person name="Filipski A."/>
            <person name="Findeiss S."/>
            <person name="Freyhult E."/>
            <person name="Fulton L."/>
            <person name="Fulton R."/>
            <person name="Garcia A.C."/>
            <person name="Gardiner A."/>
            <person name="Garfield D.A."/>
            <person name="Garvin B.E."/>
            <person name="Gibson G."/>
            <person name="Gilbert D."/>
            <person name="Gnerre S."/>
            <person name="Godfrey J."/>
            <person name="Good R."/>
            <person name="Gotea V."/>
            <person name="Gravely B."/>
            <person name="Greenberg A.J."/>
            <person name="Griffiths-Jones S."/>
            <person name="Gross S."/>
            <person name="Guigo R."/>
            <person name="Gustafson E.A."/>
            <person name="Haerty W."/>
            <person name="Hahn M.W."/>
            <person name="Halligan D.L."/>
            <person name="Halpern A.L."/>
            <person name="Halter G.M."/>
            <person name="Han M.V."/>
            <person name="Heger A."/>
            <person name="Hillier L."/>
            <person name="Hinrichs A.S."/>
            <person name="Holmes I."/>
            <person name="Hoskins R.A."/>
            <person name="Hubisz M.J."/>
            <person name="Hultmark D."/>
            <person name="Huntley M.A."/>
            <person name="Jaffe D.B."/>
            <person name="Jagadeeshan S."/>
            <person name="Jeck W.R."/>
            <person name="Johnson J."/>
            <person name="Jones C.D."/>
            <person name="Jordan W.C."/>
            <person name="Karpen G.H."/>
            <person name="Kataoka E."/>
            <person name="Keightley P.D."/>
            <person name="Kheradpour P."/>
            <person name="Kirkness E.F."/>
            <person name="Koerich L.B."/>
            <person name="Kristiansen K."/>
            <person name="Kudrna D."/>
            <person name="Kulathinal R.J."/>
            <person name="Kumar S."/>
            <person name="Kwok R."/>
            <person name="Lander E."/>
            <person name="Langley C.H."/>
            <person name="Lapoint R."/>
            <person name="Lazzaro B.P."/>
            <person name="Lee S.J."/>
            <person name="Levesque L."/>
            <person name="Li R."/>
            <person name="Lin C.F."/>
            <person name="Lin M.F."/>
            <person name="Lindblad-Toh K."/>
            <person name="Llopart A."/>
            <person name="Long M."/>
            <person name="Low L."/>
            <person name="Lozovsky E."/>
            <person name="Lu J."/>
            <person name="Luo M."/>
            <person name="Machado C.A."/>
            <person name="Makalowski W."/>
            <person name="Marzo M."/>
            <person name="Matsuda M."/>
            <person name="Matzkin L."/>
            <person name="McAllister B."/>
            <person name="McBride C.S."/>
            <person name="McKernan B."/>
            <person name="McKernan K."/>
            <person name="Mendez-Lago M."/>
            <person name="Minx P."/>
            <person name="Mollenhauer M.U."/>
            <person name="Montooth K."/>
            <person name="Mount S.M."/>
            <person name="Mu X."/>
            <person name="Myers E."/>
            <person name="Negre B."/>
            <person name="Newfeld S."/>
            <person name="Nielsen R."/>
            <person name="Noor M.A."/>
            <person name="O'Grady P."/>
            <person name="Pachter L."/>
            <person name="Papaceit M."/>
            <person name="Parisi M.J."/>
            <person name="Parisi M."/>
            <person name="Parts L."/>
            <person name="Pedersen J.S."/>
            <person name="Pesole G."/>
            <person name="Phillippy A.M."/>
            <person name="Ponting C.P."/>
            <person name="Pop M."/>
            <person name="Porcelli D."/>
            <person name="Powell J.R."/>
            <person name="Prohaska S."/>
            <person name="Pruitt K."/>
            <person name="Puig M."/>
            <person name="Quesneville H."/>
            <person name="Ram K.R."/>
            <person name="Rand D."/>
            <person name="Rasmussen M.D."/>
            <person name="Reed L.K."/>
            <person name="Reenan R."/>
            <person name="Reily A."/>
            <person name="Remington K.A."/>
            <person name="Rieger T.T."/>
            <person name="Ritchie M.G."/>
            <person name="Robin C."/>
            <person name="Rogers Y.H."/>
            <person name="Rohde C."/>
            <person name="Rozas J."/>
            <person name="Rubenfield M.J."/>
            <person name="Ruiz A."/>
            <person name="Russo S."/>
            <person name="Salzberg S.L."/>
            <person name="Sanchez-Gracia A."/>
            <person name="Saranga D.J."/>
            <person name="Sato H."/>
            <person name="Schaeffer S.W."/>
            <person name="Schatz M.C."/>
            <person name="Schlenke T."/>
            <person name="Schwartz R."/>
            <person name="Segarra C."/>
            <person name="Singh R.S."/>
            <person name="Sirot L."/>
            <person name="Sirota M."/>
            <person name="Sisneros N.B."/>
            <person name="Smith C.D."/>
            <person name="Smith T.F."/>
            <person name="Spieth J."/>
            <person name="Stage D.E."/>
            <person name="Stark A."/>
            <person name="Stephan W."/>
            <person name="Strausberg R.L."/>
            <person name="Strempel S."/>
            <person name="Sturgill D."/>
            <person name="Sutton G."/>
            <person name="Sutton G.G."/>
            <person name="Tao W."/>
            <person name="Teichmann S."/>
            <person name="Tobari Y.N."/>
            <person name="Tomimura Y."/>
            <person name="Tsolas J.M."/>
            <person name="Valente V.L."/>
            <person name="Venter E."/>
            <person name="Venter J.C."/>
            <person name="Vicario S."/>
            <person name="Vieira F.G."/>
            <person name="Vilella A.J."/>
            <person name="Villasante A."/>
            <person name="Walenz B."/>
            <person name="Wang J."/>
            <person name="Wasserman M."/>
            <person name="Watts T."/>
            <person name="Wilson D."/>
            <person name="Wilson R.K."/>
            <person name="Wing R.A."/>
            <person name="Wolfner M.F."/>
            <person name="Wong A."/>
            <person name="Wong G.K."/>
            <person name="Wu C.I."/>
            <person name="Wu G."/>
            <person name="Yamamoto D."/>
            <person name="Yang H.P."/>
            <person name="Yang S.P."/>
            <person name="Yorke J.A."/>
            <person name="Yoshida K."/>
            <person name="Zdobnov E."/>
            <person name="Zhang P."/>
            <person name="Zhang Y."/>
            <person name="Zimin A.V."/>
            <person name="Baldwin J."/>
            <person name="Abdouelleil A."/>
            <person name="Abdulkadir J."/>
            <person name="Abebe A."/>
            <person name="Abera B."/>
            <person name="Abreu J."/>
            <person name="Acer S.C."/>
            <person name="Aftuck L."/>
            <person name="Alexander A."/>
            <person name="An P."/>
            <person name="Anderson E."/>
            <person name="Anderson S."/>
            <person name="Arachi H."/>
            <person name="Azer M."/>
            <person name="Bachantsang P."/>
            <person name="Barry A."/>
            <person name="Bayul T."/>
            <person name="Berlin A."/>
            <person name="Bessette D."/>
            <person name="Bloom T."/>
            <person name="Blye J."/>
            <person name="Boguslavskiy L."/>
            <person name="Bonnet C."/>
            <person name="Boukhgalter B."/>
            <person name="Bourzgui I."/>
            <person name="Brown A."/>
            <person name="Cahill P."/>
            <person name="Channer S."/>
            <person name="Cheshatsang Y."/>
            <person name="Chuda L."/>
            <person name="Citroen M."/>
            <person name="Collymore A."/>
            <person name="Cooke P."/>
            <person name="Costello M."/>
            <person name="D'Aco K."/>
            <person name="Daza R."/>
            <person name="De Haan G."/>
            <person name="DeGray S."/>
            <person name="DeMaso C."/>
            <person name="Dhargay N."/>
            <person name="Dooley K."/>
            <person name="Dooley E."/>
            <person name="Doricent M."/>
            <person name="Dorje P."/>
            <person name="Dorjee K."/>
            <person name="Dupes A."/>
            <person name="Elong R."/>
            <person name="Falk J."/>
            <person name="Farina A."/>
            <person name="Faro S."/>
            <person name="Ferguson D."/>
            <person name="Fisher S."/>
            <person name="Foley C.D."/>
            <person name="Franke A."/>
            <person name="Friedrich D."/>
            <person name="Gadbois L."/>
            <person name="Gearin G."/>
            <person name="Gearin C.R."/>
            <person name="Giannoukos G."/>
            <person name="Goode T."/>
            <person name="Graham J."/>
            <person name="Grandbois E."/>
            <person name="Grewal S."/>
            <person name="Gyaltsen K."/>
            <person name="Hafez N."/>
            <person name="Hagos B."/>
            <person name="Hall J."/>
            <person name="Henson C."/>
            <person name="Hollinger A."/>
            <person name="Honan T."/>
            <person name="Huard M.D."/>
            <person name="Hughes L."/>
            <person name="Hurhula B."/>
            <person name="Husby M.E."/>
            <person name="Kamat A."/>
            <person name="Kanga B."/>
            <person name="Kashin S."/>
            <person name="Khazanovich D."/>
            <person name="Kisner P."/>
            <person name="Lance K."/>
            <person name="Lara M."/>
            <person name="Lee W."/>
            <person name="Lennon N."/>
            <person name="Letendre F."/>
            <person name="LeVine R."/>
            <person name="Lipovsky A."/>
            <person name="Liu X."/>
            <person name="Liu J."/>
            <person name="Liu S."/>
            <person name="Lokyitsang T."/>
            <person name="Lokyitsang Y."/>
            <person name="Lubonja R."/>
            <person name="Lui A."/>
            <person name="MacDonald P."/>
            <person name="Magnisalis V."/>
            <person name="Maru K."/>
            <person name="Matthews C."/>
            <person name="McCusker W."/>
            <person name="McDonough S."/>
            <person name="Mehta T."/>
            <person name="Meldrim J."/>
            <person name="Meneus L."/>
            <person name="Mihai O."/>
            <person name="Mihalev A."/>
            <person name="Mihova T."/>
            <person name="Mittelman R."/>
            <person name="Mlenga V."/>
            <person name="Montmayeur A."/>
            <person name="Mulrain L."/>
            <person name="Navidi A."/>
            <person name="Naylor J."/>
            <person name="Negash T."/>
            <person name="Nguyen T."/>
            <person name="Nguyen N."/>
            <person name="Nicol R."/>
            <person name="Norbu C."/>
            <person name="Norbu N."/>
            <person name="Novod N."/>
            <person name="O'Neill B."/>
            <person name="Osman S."/>
            <person name="Markiewicz E."/>
            <person name="Oyono O.L."/>
            <person name="Patti C."/>
            <person name="Phunkhang P."/>
            <person name="Pierre F."/>
            <person name="Priest M."/>
            <person name="Raghuraman S."/>
            <person name="Rege F."/>
            <person name="Reyes R."/>
            <person name="Rise C."/>
            <person name="Rogov P."/>
            <person name="Ross K."/>
            <person name="Ryan E."/>
            <person name="Settipalli S."/>
            <person name="Shea T."/>
            <person name="Sherpa N."/>
            <person name="Shi L."/>
            <person name="Shih D."/>
            <person name="Sparrow T."/>
            <person name="Spaulding J."/>
            <person name="Stalker J."/>
            <person name="Stange-Thomann N."/>
            <person name="Stavropoulos S."/>
            <person name="Stone C."/>
            <person name="Strader C."/>
            <person name="Tesfaye S."/>
            <person name="Thomson T."/>
            <person name="Thoulutsang Y."/>
            <person name="Thoulutsang D."/>
            <person name="Topham K."/>
            <person name="Topping I."/>
            <person name="Tsamla T."/>
            <person name="Vassiliev H."/>
            <person name="Vo A."/>
            <person name="Wangchuk T."/>
            <person name="Wangdi T."/>
            <person name="Weiand M."/>
            <person name="Wilkinson J."/>
            <person name="Wilson A."/>
            <person name="Yadav S."/>
            <person name="Young G."/>
            <person name="Yu Q."/>
            <person name="Zembek L."/>
            <person name="Zhong D."/>
            <person name="Zimmer A."/>
            <person name="Zwirko Z."/>
            <person name="Jaffe D.B."/>
            <person name="Alvarez P."/>
            <person name="Brockman W."/>
            <person name="Butler J."/>
            <person name="Chin C."/>
            <person name="Gnerre S."/>
            <person name="Grabherr M."/>
            <person name="Kleber M."/>
            <person name="Mauceli E."/>
            <person name="MacCallum I."/>
        </authorList>
    </citation>
    <scope>NUCLEOTIDE SEQUENCE [LARGE SCALE GENOMIC DNA]</scope>
    <source>
        <strain evidence="3">Rob3c / Tucson 14021-0248.25</strain>
    </source>
</reference>
<dbReference type="AlphaFoldDB" id="B4IAK1"/>
<feature type="domain" description="TOG" evidence="1">
    <location>
        <begin position="2"/>
        <end position="164"/>
    </location>
</feature>
<keyword evidence="3" id="KW-1185">Reference proteome</keyword>
<dbReference type="Pfam" id="PF21040">
    <property type="entry name" value="CEP104-like_TOG"/>
    <property type="match status" value="1"/>
</dbReference>
<dbReference type="InterPro" id="IPR016024">
    <property type="entry name" value="ARM-type_fold"/>
</dbReference>
<organism evidence="3">
    <name type="scientific">Drosophila sechellia</name>
    <name type="common">Fruit fly</name>
    <dbReference type="NCBI Taxonomy" id="7238"/>
    <lineage>
        <taxon>Eukaryota</taxon>
        <taxon>Metazoa</taxon>
        <taxon>Ecdysozoa</taxon>
        <taxon>Arthropoda</taxon>
        <taxon>Hexapoda</taxon>
        <taxon>Insecta</taxon>
        <taxon>Pterygota</taxon>
        <taxon>Neoptera</taxon>
        <taxon>Endopterygota</taxon>
        <taxon>Diptera</taxon>
        <taxon>Brachycera</taxon>
        <taxon>Muscomorpha</taxon>
        <taxon>Ephydroidea</taxon>
        <taxon>Drosophilidae</taxon>
        <taxon>Drosophila</taxon>
        <taxon>Sophophora</taxon>
    </lineage>
</organism>
<dbReference type="OMA" id="IVIFWHL"/>
<dbReference type="STRING" id="7238.B4IAK1"/>
<dbReference type="Proteomes" id="UP000001292">
    <property type="component" value="Unassembled WGS sequence"/>
</dbReference>
<dbReference type="SUPFAM" id="SSF48371">
    <property type="entry name" value="ARM repeat"/>
    <property type="match status" value="1"/>
</dbReference>
<name>B4IAK1_DROSE</name>
<dbReference type="InterPro" id="IPR034085">
    <property type="entry name" value="TOG"/>
</dbReference>
<dbReference type="HOGENOM" id="CLU_084590_1_0_1"/>
<evidence type="ECO:0000313" key="2">
    <source>
        <dbReference type="EMBL" id="EDW44314.1"/>
    </source>
</evidence>
<gene>
    <name evidence="2" type="primary">Dsec\GM22344</name>
    <name evidence="2" type="ORF">Dsec_GM22344</name>
</gene>
<sequence length="164" mass="18489">MAYRKPSDLDGFIQQMPKADMRVKVQLAEDLVTFLSDDTNSIVCTDMGFLIDGLMPWLTGSHFKIAQKSLEAFSELIKRLGSDFNAYTATVLPHVIDRLGDSRDTVREKAQLLLRDLMEHRVLPPQALIDKLATSCFKHKNAKVREEFPQTIVNALHEYGTPAA</sequence>
<proteinExistence type="predicted"/>
<dbReference type="SMART" id="SM01349">
    <property type="entry name" value="TOG"/>
    <property type="match status" value="1"/>
</dbReference>